<dbReference type="InterPro" id="IPR012854">
    <property type="entry name" value="Cu_amine_oxidase-like_N"/>
</dbReference>
<feature type="transmembrane region" description="Helical" evidence="1">
    <location>
        <begin position="17"/>
        <end position="37"/>
    </location>
</feature>
<gene>
    <name evidence="3" type="ORF">ACFQ2I_14145</name>
</gene>
<dbReference type="Gene3D" id="3.10.50.10">
    <property type="match status" value="1"/>
</dbReference>
<evidence type="ECO:0000313" key="3">
    <source>
        <dbReference type="EMBL" id="MFD0960529.1"/>
    </source>
</evidence>
<keyword evidence="1" id="KW-0472">Membrane</keyword>
<dbReference type="InterPro" id="IPR001223">
    <property type="entry name" value="Glyco_hydro18_cat"/>
</dbReference>
<proteinExistence type="predicted"/>
<feature type="domain" description="GH18" evidence="2">
    <location>
        <begin position="256"/>
        <end position="575"/>
    </location>
</feature>
<dbReference type="Proteomes" id="UP001596989">
    <property type="component" value="Unassembled WGS sequence"/>
</dbReference>
<accession>A0ABW3HT10</accession>
<dbReference type="InterPro" id="IPR017853">
    <property type="entry name" value="GH"/>
</dbReference>
<dbReference type="SUPFAM" id="SSF51445">
    <property type="entry name" value="(Trans)glycosidases"/>
    <property type="match status" value="1"/>
</dbReference>
<dbReference type="EMBL" id="JBHTJZ010000022">
    <property type="protein sequence ID" value="MFD0960529.1"/>
    <property type="molecule type" value="Genomic_DNA"/>
</dbReference>
<dbReference type="RefSeq" id="WP_377565057.1">
    <property type="nucleotide sequence ID" value="NZ_JBHTJZ010000022.1"/>
</dbReference>
<keyword evidence="3" id="KW-0378">Hydrolase</keyword>
<dbReference type="InterPro" id="IPR011583">
    <property type="entry name" value="Chitinase_II/V-like_cat"/>
</dbReference>
<reference evidence="4" key="1">
    <citation type="journal article" date="2019" name="Int. J. Syst. Evol. Microbiol.">
        <title>The Global Catalogue of Microorganisms (GCM) 10K type strain sequencing project: providing services to taxonomists for standard genome sequencing and annotation.</title>
        <authorList>
            <consortium name="The Broad Institute Genomics Platform"/>
            <consortium name="The Broad Institute Genome Sequencing Center for Infectious Disease"/>
            <person name="Wu L."/>
            <person name="Ma J."/>
        </authorList>
    </citation>
    <scope>NUCLEOTIDE SEQUENCE [LARGE SCALE GENOMIC DNA]</scope>
    <source>
        <strain evidence="4">CCUG 59129</strain>
    </source>
</reference>
<dbReference type="InterPro" id="IPR029070">
    <property type="entry name" value="Chitinase_insertion_sf"/>
</dbReference>
<dbReference type="Pfam" id="PF00704">
    <property type="entry name" value="Glyco_hydro_18"/>
    <property type="match status" value="1"/>
</dbReference>
<evidence type="ECO:0000256" key="1">
    <source>
        <dbReference type="SAM" id="Phobius"/>
    </source>
</evidence>
<sequence length="576" mass="65207">METVYHRPSRQRRRGGLGLFFAIFIAVALATIGWLGYMKYIPSKEKIDPSYSSEHPIIMQGVEQKHGALIQNGNVLLPLPLLDGILAADKPIHYEQETGTLVMTTLDKVLRLKTDALTGMINQKPYTLSIAAEVAEDIVYIPMEPLEELYGFRAEYDEGSGIVTLLREGNVIQQADVSSDDAPLRSAPSIREPYLLRIPYGETVRIWSEQDGWLLVQDSAGHIGYLNKKHAELTAIERIPETEREPKFVPWKVMGHKINMTWEAVYNRKIDYTKIGDMPGVNVVSPTWFELVDSQGTIKGKADPGYVKWAHERGYQVWALFNNGFEPDQTTEALSKVETRFSMIQQLIAFAELYDLQGINIDFENVYTKDKENLVQFVKELTPLLHEQGLVVSIDVTPKSNSEMWSAFLDRESLGRVVDYMMVMAYDEHWAASPKAGSVASIPWTDHSVARILEEDGVPAQKLVLSMPLYTRVWTEQKDEQGKVKVSSKAIGMESVKAIVEEKDLKPVFDEVAGQNYVEYEEDGALKRIWLEDDVSMRARVDIVRKYDLAGVATWARSFQTPAIWSTIDEALTKRP</sequence>
<comment type="caution">
    <text evidence="3">The sequence shown here is derived from an EMBL/GenBank/DDBJ whole genome shotgun (WGS) entry which is preliminary data.</text>
</comment>
<dbReference type="PROSITE" id="PS51910">
    <property type="entry name" value="GH18_2"/>
    <property type="match status" value="1"/>
</dbReference>
<dbReference type="Pfam" id="PF07833">
    <property type="entry name" value="Cu_amine_oxidN1"/>
    <property type="match status" value="1"/>
</dbReference>
<name>A0ABW3HT10_9BACL</name>
<dbReference type="PANTHER" id="PTHR46066">
    <property type="entry name" value="CHITINASE DOMAIN-CONTAINING PROTEIN 1 FAMILY MEMBER"/>
    <property type="match status" value="1"/>
</dbReference>
<keyword evidence="4" id="KW-1185">Reference proteome</keyword>
<protein>
    <submittedName>
        <fullName evidence="3">Glycosyl hydrolase family 18 protein</fullName>
    </submittedName>
</protein>
<keyword evidence="1" id="KW-0812">Transmembrane</keyword>
<dbReference type="PANTHER" id="PTHR46066:SF2">
    <property type="entry name" value="CHITINASE DOMAIN-CONTAINING PROTEIN 1"/>
    <property type="match status" value="1"/>
</dbReference>
<keyword evidence="1" id="KW-1133">Transmembrane helix</keyword>
<dbReference type="Gene3D" id="2.30.30.40">
    <property type="entry name" value="SH3 Domains"/>
    <property type="match status" value="1"/>
</dbReference>
<dbReference type="SMART" id="SM00636">
    <property type="entry name" value="Glyco_18"/>
    <property type="match status" value="1"/>
</dbReference>
<dbReference type="GO" id="GO:0016787">
    <property type="term" value="F:hydrolase activity"/>
    <property type="evidence" value="ECO:0007669"/>
    <property type="project" value="UniProtKB-KW"/>
</dbReference>
<evidence type="ECO:0000259" key="2">
    <source>
        <dbReference type="PROSITE" id="PS51910"/>
    </source>
</evidence>
<dbReference type="SUPFAM" id="SSF55383">
    <property type="entry name" value="Copper amine oxidase, domain N"/>
    <property type="match status" value="1"/>
</dbReference>
<dbReference type="InterPro" id="IPR036582">
    <property type="entry name" value="Mao_N_sf"/>
</dbReference>
<dbReference type="Gene3D" id="3.20.20.80">
    <property type="entry name" value="Glycosidases"/>
    <property type="match status" value="1"/>
</dbReference>
<organism evidence="3 4">
    <name type="scientific">Paenibacillus chungangensis</name>
    <dbReference type="NCBI Taxonomy" id="696535"/>
    <lineage>
        <taxon>Bacteria</taxon>
        <taxon>Bacillati</taxon>
        <taxon>Bacillota</taxon>
        <taxon>Bacilli</taxon>
        <taxon>Bacillales</taxon>
        <taxon>Paenibacillaceae</taxon>
        <taxon>Paenibacillus</taxon>
    </lineage>
</organism>
<evidence type="ECO:0000313" key="4">
    <source>
        <dbReference type="Proteomes" id="UP001596989"/>
    </source>
</evidence>